<dbReference type="PROSITE" id="PS51257">
    <property type="entry name" value="PROKAR_LIPOPROTEIN"/>
    <property type="match status" value="1"/>
</dbReference>
<dbReference type="Proteomes" id="UP000289758">
    <property type="component" value="Unassembled WGS sequence"/>
</dbReference>
<accession>A0A4Q1AHQ1</accession>
<evidence type="ECO:0000313" key="2">
    <source>
        <dbReference type="Proteomes" id="UP000289758"/>
    </source>
</evidence>
<organism evidence="1 2">
    <name type="scientific">Halarcobacter ebronensis</name>
    <dbReference type="NCBI Taxonomy" id="1462615"/>
    <lineage>
        <taxon>Bacteria</taxon>
        <taxon>Pseudomonadati</taxon>
        <taxon>Campylobacterota</taxon>
        <taxon>Epsilonproteobacteria</taxon>
        <taxon>Campylobacterales</taxon>
        <taxon>Arcobacteraceae</taxon>
        <taxon>Halarcobacter</taxon>
    </lineage>
</organism>
<comment type="caution">
    <text evidence="1">The sequence shown here is derived from an EMBL/GenBank/DDBJ whole genome shotgun (WGS) entry which is preliminary data.</text>
</comment>
<protein>
    <recommendedName>
        <fullName evidence="3">Lipoprotein</fullName>
    </recommendedName>
</protein>
<proteinExistence type="predicted"/>
<dbReference type="AlphaFoldDB" id="A0A4Q1AHQ1"/>
<evidence type="ECO:0000313" key="1">
    <source>
        <dbReference type="EMBL" id="RXK03407.1"/>
    </source>
</evidence>
<reference evidence="1 2" key="1">
    <citation type="submission" date="2017-10" db="EMBL/GenBank/DDBJ databases">
        <title>Genomics of the genus Arcobacter.</title>
        <authorList>
            <person name="Perez-Cataluna A."/>
            <person name="Figueras M.J."/>
        </authorList>
    </citation>
    <scope>NUCLEOTIDE SEQUENCE [LARGE SCALE GENOMIC DNA]</scope>
    <source>
        <strain evidence="1 2">CECT 8441</strain>
    </source>
</reference>
<gene>
    <name evidence="1" type="ORF">CRV07_12050</name>
</gene>
<keyword evidence="2" id="KW-1185">Reference proteome</keyword>
<sequence length="327" mass="38476">MKQYLLLILPFLFIGCSNKYVSIKSLQPSEISGTNISNVFLEQFTNDDINQTNYLETQLVNAKVDNKKIFTIKPTHEGVDAIISGEVLESSFDFRIYYDESLSSRCVRYEYVNGARTGNCIEYRRLLIPCERRDYRVKTQVKVLNMKHEVIFSKIYSKSDYKNECYRYNEPYFGFMLYNNLNYEKEKKRVNTQLANIIAKEMIEDLSPHYIYQKATLIEELAESFGEKNQKEFEQIVELLNKQQISLAQDKLQELNKKLDSKSYETLYNLALTYEAQHNNFMARTYLLKAQKICKESDDLELIENALIRIKSNELQERKAKSQLSDI</sequence>
<dbReference type="OrthoDB" id="5342921at2"/>
<dbReference type="RefSeq" id="WP_129087904.1">
    <property type="nucleotide sequence ID" value="NZ_CP053836.1"/>
</dbReference>
<dbReference type="EMBL" id="PDKK01000012">
    <property type="protein sequence ID" value="RXK03407.1"/>
    <property type="molecule type" value="Genomic_DNA"/>
</dbReference>
<evidence type="ECO:0008006" key="3">
    <source>
        <dbReference type="Google" id="ProtNLM"/>
    </source>
</evidence>
<name>A0A4Q1AHQ1_9BACT</name>